<feature type="transmembrane region" description="Helical" evidence="6">
    <location>
        <begin position="171"/>
        <end position="191"/>
    </location>
</feature>
<proteinExistence type="inferred from homology"/>
<evidence type="ECO:0000256" key="5">
    <source>
        <dbReference type="ARBA" id="ARBA00023591"/>
    </source>
</evidence>
<dbReference type="Proteomes" id="UP001327560">
    <property type="component" value="Chromosome 4"/>
</dbReference>
<dbReference type="EMBL" id="CP136893">
    <property type="protein sequence ID" value="WOL05222.1"/>
    <property type="molecule type" value="Genomic_DNA"/>
</dbReference>
<evidence type="ECO:0000256" key="1">
    <source>
        <dbReference type="ARBA" id="ARBA00004271"/>
    </source>
</evidence>
<evidence type="ECO:0000256" key="4">
    <source>
        <dbReference type="ARBA" id="ARBA00022729"/>
    </source>
</evidence>
<evidence type="ECO:0000256" key="2">
    <source>
        <dbReference type="ARBA" id="ARBA00022523"/>
    </source>
</evidence>
<gene>
    <name evidence="7" type="ORF">Cni_G13949</name>
</gene>
<comment type="similarity">
    <text evidence="5">Belongs to the EXORDIUM family.</text>
</comment>
<keyword evidence="8" id="KW-1185">Reference proteome</keyword>
<reference evidence="7 8" key="1">
    <citation type="submission" date="2023-10" db="EMBL/GenBank/DDBJ databases">
        <title>Chromosome-scale genome assembly provides insights into flower coloration mechanisms of Canna indica.</title>
        <authorList>
            <person name="Li C."/>
        </authorList>
    </citation>
    <scope>NUCLEOTIDE SEQUENCE [LARGE SCALE GENOMIC DNA]</scope>
    <source>
        <tissue evidence="7">Flower</tissue>
    </source>
</reference>
<evidence type="ECO:0000256" key="6">
    <source>
        <dbReference type="SAM" id="Phobius"/>
    </source>
</evidence>
<evidence type="ECO:0000313" key="7">
    <source>
        <dbReference type="EMBL" id="WOL05222.1"/>
    </source>
</evidence>
<keyword evidence="2" id="KW-0052">Apoplast</keyword>
<keyword evidence="4" id="KW-0732">Signal</keyword>
<feature type="transmembrane region" description="Helical" evidence="6">
    <location>
        <begin position="134"/>
        <end position="151"/>
    </location>
</feature>
<organism evidence="7 8">
    <name type="scientific">Canna indica</name>
    <name type="common">Indian-shot</name>
    <dbReference type="NCBI Taxonomy" id="4628"/>
    <lineage>
        <taxon>Eukaryota</taxon>
        <taxon>Viridiplantae</taxon>
        <taxon>Streptophyta</taxon>
        <taxon>Embryophyta</taxon>
        <taxon>Tracheophyta</taxon>
        <taxon>Spermatophyta</taxon>
        <taxon>Magnoliopsida</taxon>
        <taxon>Liliopsida</taxon>
        <taxon>Zingiberales</taxon>
        <taxon>Cannaceae</taxon>
        <taxon>Canna</taxon>
    </lineage>
</organism>
<protein>
    <submittedName>
        <fullName evidence="7">Protein EXORDIUM-like 7</fullName>
    </submittedName>
</protein>
<comment type="subcellular location">
    <subcellularLocation>
        <location evidence="1">Secreted</location>
        <location evidence="1">Extracellular space</location>
        <location evidence="1">Apoplast</location>
    </subcellularLocation>
</comment>
<sequence>MKTKKSEDPLNSTWCVKTFLESLRDRLLGAIKTLKSWIVNGLLQFAAAELAAHLLPHICILNSEPLLWKTPFKIKKYSISLELLRTNKNNNKSGTSHHWAPHTRIQNLEPKADSKPLKRPETEIKQHTETMTKLCFLCFLFLSSSVMASSSSHLYPFQTDRLAPSSELIDVAYHMGPVFASAANIYIIWYGRWEAATMSIIRDFLLSLSSTSSPSPSVADWWRSVRLYTDQTGSNITGTFVLAGELHNAAYTHGASLSRLAIQSVIRSAVAAARLPLDPHNGLYLVLTSPDVAVEDFCREVCGFHYFTFPAIVGVTVPYAWVGHSGAQCPGMCAYPFALPEYMGRGGNASGVEVLGPPNGDVGADGMVSVIGHELAEMASNPLINAWFAGDDPAAPTEIADLCVGTYGRGSGGGYVGNVFRNSEGVGFNMNGVNGRRFLVQWVWNPVRKGCFGPNAMD</sequence>
<name>A0AAQ3KFI3_9LILI</name>
<keyword evidence="6" id="KW-1133">Transmembrane helix</keyword>
<dbReference type="InterPro" id="IPR006766">
    <property type="entry name" value="EXORDIUM-like"/>
</dbReference>
<dbReference type="PANTHER" id="PTHR31279:SF18">
    <property type="entry name" value="PROTEIN EXORDIUM-LIKE 7"/>
    <property type="match status" value="1"/>
</dbReference>
<accession>A0AAQ3KFI3</accession>
<keyword evidence="3" id="KW-0964">Secreted</keyword>
<keyword evidence="6" id="KW-0812">Transmembrane</keyword>
<dbReference type="Pfam" id="PF04674">
    <property type="entry name" value="Phi_1"/>
    <property type="match status" value="1"/>
</dbReference>
<dbReference type="AlphaFoldDB" id="A0AAQ3KFI3"/>
<dbReference type="GO" id="GO:0048046">
    <property type="term" value="C:apoplast"/>
    <property type="evidence" value="ECO:0007669"/>
    <property type="project" value="UniProtKB-SubCell"/>
</dbReference>
<keyword evidence="6" id="KW-0472">Membrane</keyword>
<evidence type="ECO:0000256" key="3">
    <source>
        <dbReference type="ARBA" id="ARBA00022525"/>
    </source>
</evidence>
<evidence type="ECO:0000313" key="8">
    <source>
        <dbReference type="Proteomes" id="UP001327560"/>
    </source>
</evidence>
<dbReference type="PANTHER" id="PTHR31279">
    <property type="entry name" value="PROTEIN EXORDIUM-LIKE 5"/>
    <property type="match status" value="1"/>
</dbReference>